<dbReference type="EMBL" id="JACCJC010000017">
    <property type="protein sequence ID" value="KAF6236731.1"/>
    <property type="molecule type" value="Genomic_DNA"/>
</dbReference>
<accession>A0A8H6FXS8</accession>
<dbReference type="AlphaFoldDB" id="A0A8H6FXS8"/>
<dbReference type="RefSeq" id="XP_037166064.1">
    <property type="nucleotide sequence ID" value="XM_037306940.1"/>
</dbReference>
<gene>
    <name evidence="1" type="ORF">HO173_005022</name>
</gene>
<name>A0A8H6FXS8_9LECA</name>
<evidence type="ECO:0000313" key="1">
    <source>
        <dbReference type="EMBL" id="KAF6236731.1"/>
    </source>
</evidence>
<proteinExistence type="predicted"/>
<keyword evidence="2" id="KW-1185">Reference proteome</keyword>
<evidence type="ECO:0000313" key="2">
    <source>
        <dbReference type="Proteomes" id="UP000578531"/>
    </source>
</evidence>
<protein>
    <submittedName>
        <fullName evidence="1">Uncharacterized protein</fullName>
    </submittedName>
</protein>
<dbReference type="GeneID" id="59286686"/>
<dbReference type="Proteomes" id="UP000578531">
    <property type="component" value="Unassembled WGS sequence"/>
</dbReference>
<comment type="caution">
    <text evidence="1">The sequence shown here is derived from an EMBL/GenBank/DDBJ whole genome shotgun (WGS) entry which is preliminary data.</text>
</comment>
<reference evidence="1 2" key="1">
    <citation type="journal article" date="2020" name="Genomics">
        <title>Complete, high-quality genomes from long-read metagenomic sequencing of two wolf lichen thalli reveals enigmatic genome architecture.</title>
        <authorList>
            <person name="McKenzie S.K."/>
            <person name="Walston R.F."/>
            <person name="Allen J.L."/>
        </authorList>
    </citation>
    <scope>NUCLEOTIDE SEQUENCE [LARGE SCALE GENOMIC DNA]</scope>
    <source>
        <strain evidence="1">WasteWater2</strain>
    </source>
</reference>
<organism evidence="1 2">
    <name type="scientific">Letharia columbiana</name>
    <dbReference type="NCBI Taxonomy" id="112416"/>
    <lineage>
        <taxon>Eukaryota</taxon>
        <taxon>Fungi</taxon>
        <taxon>Dikarya</taxon>
        <taxon>Ascomycota</taxon>
        <taxon>Pezizomycotina</taxon>
        <taxon>Lecanoromycetes</taxon>
        <taxon>OSLEUM clade</taxon>
        <taxon>Lecanoromycetidae</taxon>
        <taxon>Lecanorales</taxon>
        <taxon>Lecanorineae</taxon>
        <taxon>Parmeliaceae</taxon>
        <taxon>Letharia</taxon>
    </lineage>
</organism>
<sequence length="80" mass="8974">MFFLLGLQELESETTVVPSMKAGVSGMPVRVAAFSIFGRYLAAVTHHLHSRPFHPLIPLPLEISEWSRGHAYWVRALAML</sequence>